<dbReference type="CDD" id="cd19699">
    <property type="entry name" value="bHLH_TS_dMYOD_like"/>
    <property type="match status" value="1"/>
</dbReference>
<evidence type="ECO:0000313" key="7">
    <source>
        <dbReference type="WBParaSite" id="maker-uti_cns_0012736-snap-gene-0.2-mRNA-1"/>
    </source>
</evidence>
<evidence type="ECO:0000256" key="4">
    <source>
        <dbReference type="SAM" id="MobiDB-lite"/>
    </source>
</evidence>
<feature type="compositionally biased region" description="Basic and acidic residues" evidence="4">
    <location>
        <begin position="162"/>
        <end position="174"/>
    </location>
</feature>
<evidence type="ECO:0000256" key="1">
    <source>
        <dbReference type="ARBA" id="ARBA00004123"/>
    </source>
</evidence>
<evidence type="ECO:0000259" key="5">
    <source>
        <dbReference type="PROSITE" id="PS50888"/>
    </source>
</evidence>
<evidence type="ECO:0000256" key="2">
    <source>
        <dbReference type="ARBA" id="ARBA00023125"/>
    </source>
</evidence>
<dbReference type="GO" id="GO:0005634">
    <property type="term" value="C:nucleus"/>
    <property type="evidence" value="ECO:0007669"/>
    <property type="project" value="UniProtKB-SubCell"/>
</dbReference>
<dbReference type="Proteomes" id="UP000095280">
    <property type="component" value="Unplaced"/>
</dbReference>
<organism evidence="6 7">
    <name type="scientific">Macrostomum lignano</name>
    <dbReference type="NCBI Taxonomy" id="282301"/>
    <lineage>
        <taxon>Eukaryota</taxon>
        <taxon>Metazoa</taxon>
        <taxon>Spiralia</taxon>
        <taxon>Lophotrochozoa</taxon>
        <taxon>Platyhelminthes</taxon>
        <taxon>Rhabditophora</taxon>
        <taxon>Macrostomorpha</taxon>
        <taxon>Macrostomida</taxon>
        <taxon>Macrostomidae</taxon>
        <taxon>Macrostomum</taxon>
    </lineage>
</organism>
<dbReference type="InterPro" id="IPR002546">
    <property type="entry name" value="MyoD_N"/>
</dbReference>
<comment type="subcellular location">
    <subcellularLocation>
        <location evidence="1">Nucleus</location>
    </subcellularLocation>
</comment>
<dbReference type="AlphaFoldDB" id="A0A1I8IH24"/>
<name>A0A1I8IH24_9PLAT</name>
<feature type="compositionally biased region" description="Acidic residues" evidence="4">
    <location>
        <begin position="175"/>
        <end position="196"/>
    </location>
</feature>
<dbReference type="PROSITE" id="PS50888">
    <property type="entry name" value="BHLH"/>
    <property type="match status" value="1"/>
</dbReference>
<dbReference type="WBParaSite" id="maker-uti_cns_0012736-snap-gene-0.2-mRNA-1">
    <property type="protein sequence ID" value="maker-uti_cns_0012736-snap-gene-0.2-mRNA-1"/>
    <property type="gene ID" value="maker-uti_cns_0012736-snap-gene-0.2"/>
</dbReference>
<dbReference type="Pfam" id="PF00010">
    <property type="entry name" value="HLH"/>
    <property type="match status" value="1"/>
</dbReference>
<reference evidence="7" key="1">
    <citation type="submission" date="2016-11" db="UniProtKB">
        <authorList>
            <consortium name="WormBaseParasite"/>
        </authorList>
    </citation>
    <scope>IDENTIFICATION</scope>
</reference>
<proteinExistence type="predicted"/>
<keyword evidence="2" id="KW-0238">DNA-binding</keyword>
<dbReference type="FunFam" id="4.10.280.10:FF:000005">
    <property type="entry name" value="Myogenic factor"/>
    <property type="match status" value="1"/>
</dbReference>
<feature type="domain" description="BHLH" evidence="5">
    <location>
        <begin position="75"/>
        <end position="126"/>
    </location>
</feature>
<evidence type="ECO:0000313" key="6">
    <source>
        <dbReference type="Proteomes" id="UP000095280"/>
    </source>
</evidence>
<dbReference type="GO" id="GO:0046983">
    <property type="term" value="F:protein dimerization activity"/>
    <property type="evidence" value="ECO:0007669"/>
    <property type="project" value="InterPro"/>
</dbReference>
<dbReference type="PANTHER" id="PTHR11534">
    <property type="entry name" value="MYOGENIC FACTOR"/>
    <property type="match status" value="1"/>
</dbReference>
<dbReference type="Pfam" id="PF01586">
    <property type="entry name" value="Basic"/>
    <property type="match status" value="1"/>
</dbReference>
<dbReference type="GO" id="GO:0000981">
    <property type="term" value="F:DNA-binding transcription factor activity, RNA polymerase II-specific"/>
    <property type="evidence" value="ECO:0007669"/>
    <property type="project" value="TreeGrafter"/>
</dbReference>
<accession>A0A1I8IH24</accession>
<keyword evidence="6" id="KW-1185">Reference proteome</keyword>
<sequence>PDMFYGAPAAAAAYAGGYAAQQPQQHQSEELQHQTPLPVCPNAGHKEEHVVAPGGHGKCLLWACKACKKKTITVDRRKAATMRERRRLRKVNDAFEALKRRTSANPSQRMPKVEILRQAIEYIECLEDMLHRTGKSVAKISCDLGGVGLDVGYKSGKPKGKGGAEDSLDARMDQDGDEDDEDDEEEEDEEDVEEGGGDASQWKSRRHDAYMSVGFDCGGSAPEEAWGSAVIRLPRCRTAAPSEYPGGDGDAAGRGSDKIGREIRIFEFELSSSINGLRDRRQPACWQPGNSRGLKSNNQNSLLTLQGDCKVEGDKRREAPHRSALGAACRTGRGVASQCSGLTSHSKLASPSPSPPGYSLGAAAPLAPAASSRGQLGHEPLQFGQLCLGLLRVLAEAGEAADPIAADQQLHQVGGGGAPGQVAGRRQLDGRAGGRVGGRGANGVDVEPIAQGGDDCQWGCLDLSLSESVCRLYSIMVLAGRFRVRLMISRICLVVTSSVAVRFHTDRMSSLKRIDITVPQISSPTSNCSPSRANSMASKQREARPFLSRMIHLPPSLLCASSHMGRTPSWRAAATCCPHLEDQVISLSVDIAGPDQAYCSLCSELDGSLPMCCDSPLGSTAEADADPLCSSSSSSSSLVTSTSASGLSSSASNLNGLKGWAGWCCIFFGAEKLQNCKP</sequence>
<dbReference type="SUPFAM" id="SSF47459">
    <property type="entry name" value="HLH, helix-loop-helix DNA-binding domain"/>
    <property type="match status" value="1"/>
</dbReference>
<protein>
    <submittedName>
        <fullName evidence="7">BHLH domain-containing protein</fullName>
    </submittedName>
</protein>
<dbReference type="Gene3D" id="4.10.280.10">
    <property type="entry name" value="Helix-loop-helix DNA-binding domain"/>
    <property type="match status" value="1"/>
</dbReference>
<dbReference type="SMART" id="SM00353">
    <property type="entry name" value="HLH"/>
    <property type="match status" value="1"/>
</dbReference>
<dbReference type="GO" id="GO:0045663">
    <property type="term" value="P:positive regulation of myoblast differentiation"/>
    <property type="evidence" value="ECO:0007669"/>
    <property type="project" value="TreeGrafter"/>
</dbReference>
<evidence type="ECO:0000256" key="3">
    <source>
        <dbReference type="ARBA" id="ARBA00023242"/>
    </source>
</evidence>
<dbReference type="InterPro" id="IPR011598">
    <property type="entry name" value="bHLH_dom"/>
</dbReference>
<dbReference type="PANTHER" id="PTHR11534:SF9">
    <property type="entry name" value="MYOGENIC-DETERMINATION PROTEIN"/>
    <property type="match status" value="1"/>
</dbReference>
<dbReference type="GO" id="GO:0000978">
    <property type="term" value="F:RNA polymerase II cis-regulatory region sequence-specific DNA binding"/>
    <property type="evidence" value="ECO:0007669"/>
    <property type="project" value="TreeGrafter"/>
</dbReference>
<dbReference type="GO" id="GO:0007517">
    <property type="term" value="P:muscle organ development"/>
    <property type="evidence" value="ECO:0007669"/>
    <property type="project" value="InterPro"/>
</dbReference>
<dbReference type="InterPro" id="IPR036638">
    <property type="entry name" value="HLH_DNA-bd_sf"/>
</dbReference>
<feature type="region of interest" description="Disordered" evidence="4">
    <location>
        <begin position="153"/>
        <end position="205"/>
    </location>
</feature>
<dbReference type="SMART" id="SM00520">
    <property type="entry name" value="BASIC"/>
    <property type="match status" value="1"/>
</dbReference>
<dbReference type="InterPro" id="IPR039704">
    <property type="entry name" value="Myogenic_factor"/>
</dbReference>
<keyword evidence="3" id="KW-0539">Nucleus</keyword>